<accession>A0A6P3FPN3</accession>
<dbReference type="GO" id="GO:0004843">
    <property type="term" value="F:cysteine-type deubiquitinase activity"/>
    <property type="evidence" value="ECO:0007669"/>
    <property type="project" value="UniProtKB-UniRule"/>
</dbReference>
<evidence type="ECO:0000313" key="8">
    <source>
        <dbReference type="Proteomes" id="UP000515203"/>
    </source>
</evidence>
<keyword evidence="8" id="KW-1185">Reference proteome</keyword>
<proteinExistence type="inferred from homology"/>
<dbReference type="Proteomes" id="UP000515203">
    <property type="component" value="Unplaced"/>
</dbReference>
<dbReference type="GO" id="GO:0016579">
    <property type="term" value="P:protein deubiquitination"/>
    <property type="evidence" value="ECO:0007669"/>
    <property type="project" value="InterPro"/>
</dbReference>
<dbReference type="FunFam" id="3.90.70.10:FF:000119">
    <property type="entry name" value="Ubiquitin specific peptidase 36"/>
    <property type="match status" value="1"/>
</dbReference>
<dbReference type="PROSITE" id="PS00973">
    <property type="entry name" value="USP_2"/>
    <property type="match status" value="1"/>
</dbReference>
<organism evidence="8 9">
    <name type="scientific">Octodon degus</name>
    <name type="common">Degu</name>
    <name type="synonym">Sciurus degus</name>
    <dbReference type="NCBI Taxonomy" id="10160"/>
    <lineage>
        <taxon>Eukaryota</taxon>
        <taxon>Metazoa</taxon>
        <taxon>Chordata</taxon>
        <taxon>Craniata</taxon>
        <taxon>Vertebrata</taxon>
        <taxon>Euteleostomi</taxon>
        <taxon>Mammalia</taxon>
        <taxon>Eutheria</taxon>
        <taxon>Euarchontoglires</taxon>
        <taxon>Glires</taxon>
        <taxon>Rodentia</taxon>
        <taxon>Hystricomorpha</taxon>
        <taxon>Octodontidae</taxon>
        <taxon>Octodon</taxon>
    </lineage>
</organism>
<dbReference type="InterPro" id="IPR018200">
    <property type="entry name" value="USP_CS"/>
</dbReference>
<sequence>MCQVAYSDADRIQRCKQQKCSCAVQADDWVEIWSSQQCPIGVLTAGPKFCRGRMKALHCKPREHIQEKTKAWSPPPEKQPLIAVNLHNAELCSEMDPEEAKAPARQNIQLRWIRPYRAGAGLRNVGNTCYMNAMLQCLTYTPPLANYMLSLQHKPTCLGMRFCMLCSMRNHINWALHHPGWVFQPSDTFIVGFHRQKQEDAHEFLMFIVNAMHKSSPHESKQCDLDSEGRDLMHQIFQGHWRSQIKCLHCGGISETFDPYLDITLDIKTAQSVQQALTQLVEPEELVGENAYNCSICRKNVPATKTLSFHRTSKVLMFVLKRFLDFTGKKLSKRVQYPQWLDMQPYVSVQSQGALVYTLYAVLVHAGLSCHSGHYFCYIKAGDGQWYQMDDNKVTSCDIASVLRQEAYVLFYVQEE</sequence>
<dbReference type="PROSITE" id="PS00972">
    <property type="entry name" value="USP_1"/>
    <property type="match status" value="1"/>
</dbReference>
<dbReference type="Pfam" id="PF00443">
    <property type="entry name" value="UCH"/>
    <property type="match status" value="1"/>
</dbReference>
<dbReference type="RefSeq" id="XP_004642574.1">
    <property type="nucleotide sequence ID" value="XM_004642517.1"/>
</dbReference>
<dbReference type="FunCoup" id="A0A6P3FPN3">
    <property type="interactions" value="308"/>
</dbReference>
<keyword evidence="3 6" id="KW-0833">Ubl conjugation pathway</keyword>
<evidence type="ECO:0000256" key="3">
    <source>
        <dbReference type="ARBA" id="ARBA00022786"/>
    </source>
</evidence>
<protein>
    <recommendedName>
        <fullName evidence="6">Ubiquitin carboxyl-terminal hydrolase</fullName>
        <ecNumber evidence="6">3.4.19.12</ecNumber>
    </recommendedName>
</protein>
<dbReference type="InterPro" id="IPR028889">
    <property type="entry name" value="USP"/>
</dbReference>
<name>A0A6P3FPN3_OCTDE</name>
<dbReference type="GeneID" id="101564388"/>
<dbReference type="PROSITE" id="PS50235">
    <property type="entry name" value="USP_3"/>
    <property type="match status" value="1"/>
</dbReference>
<dbReference type="GO" id="GO:0005634">
    <property type="term" value="C:nucleus"/>
    <property type="evidence" value="ECO:0007669"/>
    <property type="project" value="TreeGrafter"/>
</dbReference>
<dbReference type="InterPro" id="IPR001394">
    <property type="entry name" value="Peptidase_C19_UCH"/>
</dbReference>
<dbReference type="PANTHER" id="PTHR24006">
    <property type="entry name" value="UBIQUITIN CARBOXYL-TERMINAL HYDROLASE"/>
    <property type="match status" value="1"/>
</dbReference>
<dbReference type="GO" id="GO:0005829">
    <property type="term" value="C:cytosol"/>
    <property type="evidence" value="ECO:0007669"/>
    <property type="project" value="TreeGrafter"/>
</dbReference>
<evidence type="ECO:0000313" key="9">
    <source>
        <dbReference type="RefSeq" id="XP_004642574.1"/>
    </source>
</evidence>
<keyword evidence="5 6" id="KW-0788">Thiol protease</keyword>
<evidence type="ECO:0000259" key="7">
    <source>
        <dbReference type="PROSITE" id="PS50235"/>
    </source>
</evidence>
<keyword evidence="4 6" id="KW-0378">Hydrolase</keyword>
<dbReference type="InterPro" id="IPR038765">
    <property type="entry name" value="Papain-like_cys_pep_sf"/>
</dbReference>
<evidence type="ECO:0000256" key="1">
    <source>
        <dbReference type="ARBA" id="ARBA00000707"/>
    </source>
</evidence>
<dbReference type="InParanoid" id="A0A6P3FPN3"/>
<evidence type="ECO:0000256" key="2">
    <source>
        <dbReference type="ARBA" id="ARBA00022670"/>
    </source>
</evidence>
<dbReference type="OrthoDB" id="420187at2759"/>
<comment type="catalytic activity">
    <reaction evidence="1 6">
        <text>Thiol-dependent hydrolysis of ester, thioester, amide, peptide and isopeptide bonds formed by the C-terminal Gly of ubiquitin (a 76-residue protein attached to proteins as an intracellular targeting signal).</text>
        <dbReference type="EC" id="3.4.19.12"/>
    </reaction>
</comment>
<feature type="domain" description="USP" evidence="7">
    <location>
        <begin position="120"/>
        <end position="415"/>
    </location>
</feature>
<reference evidence="9" key="1">
    <citation type="submission" date="2025-08" db="UniProtKB">
        <authorList>
            <consortium name="RefSeq"/>
        </authorList>
    </citation>
    <scope>IDENTIFICATION</scope>
</reference>
<keyword evidence="2 6" id="KW-0645">Protease</keyword>
<dbReference type="CDD" id="cd02661">
    <property type="entry name" value="Peptidase_C19E"/>
    <property type="match status" value="1"/>
</dbReference>
<dbReference type="GO" id="GO:0006508">
    <property type="term" value="P:proteolysis"/>
    <property type="evidence" value="ECO:0007669"/>
    <property type="project" value="UniProtKB-KW"/>
</dbReference>
<dbReference type="Gene3D" id="3.90.70.10">
    <property type="entry name" value="Cysteine proteinases"/>
    <property type="match status" value="1"/>
</dbReference>
<dbReference type="GO" id="GO:0042981">
    <property type="term" value="P:regulation of apoptotic process"/>
    <property type="evidence" value="ECO:0007669"/>
    <property type="project" value="TreeGrafter"/>
</dbReference>
<dbReference type="InterPro" id="IPR050164">
    <property type="entry name" value="Peptidase_C19"/>
</dbReference>
<gene>
    <name evidence="9" type="primary">LOC101564388</name>
</gene>
<dbReference type="SUPFAM" id="SSF54001">
    <property type="entry name" value="Cysteine proteinases"/>
    <property type="match status" value="1"/>
</dbReference>
<evidence type="ECO:0000256" key="5">
    <source>
        <dbReference type="ARBA" id="ARBA00022807"/>
    </source>
</evidence>
<evidence type="ECO:0000256" key="6">
    <source>
        <dbReference type="RuleBase" id="RU366025"/>
    </source>
</evidence>
<dbReference type="EC" id="3.4.19.12" evidence="6"/>
<comment type="function">
    <text evidence="6">Deubiquitinating enzyme that removes conjugated ubiquitin from specific proteins to regulate different cellular processes.</text>
</comment>
<evidence type="ECO:0000256" key="4">
    <source>
        <dbReference type="ARBA" id="ARBA00022801"/>
    </source>
</evidence>
<dbReference type="PANTHER" id="PTHR24006:SF651">
    <property type="entry name" value="INACTIVE UBIQUITIN CARBOXYL-TERMINAL HYDROLASE 17-LIKE PROTEIN 4-RELATED"/>
    <property type="match status" value="1"/>
</dbReference>
<comment type="similarity">
    <text evidence="6">Belongs to the peptidase C19 family.</text>
</comment>
<dbReference type="AlphaFoldDB" id="A0A6P3FPN3"/>